<accession>A0A8K0D0E8</accession>
<dbReference type="AlphaFoldDB" id="A0A8K0D0E8"/>
<sequence length="497" mass="57591">MEMSHLISLLILLSFETFGDSLRFPKNFKFGVATASYQIEGGWNASGKGENIWDRLTHEHPDWVKDHQNGDVACDSYHLWKQDVEMLKYLNVTFYRFSLSWSRILPSGFSNYINPDGVRYYNDLINELLKNGIEPMVTLYHWDLPQPLQEVGGWPNPLLAKYFEDYAKIAFELFGDRVKTWITFNEPPEVCESGYAEGANAPCYKSSGIGDYMCGKTLLLAHARAYHIYDKLYRPKQKGKVGITIDAIWAEPKTNRIKDIKAAERQMQMDLGWWAHPIFSKSGDYPEIMKNRIGNLSKAENFSSSRLPQFTENEIRFIQGSFDFFGLNHYSSWLVSDLKIPVNAPVSHWKDVSVLMQQDPKWKPSAATWLKVVPWGLRKLLNWIKKEYNNPPVYITENGFADFGELNDFGRLDYLKGYLNALLKAILLDGCNVKAYTCWSLMDNMEWRDGYTLKFGLYYVNFTNPKRTRTEKASAEFYKTIIETRTILEDLEQVIVL</sequence>
<evidence type="ECO:0000256" key="6">
    <source>
        <dbReference type="ARBA" id="ARBA00023295"/>
    </source>
</evidence>
<dbReference type="PROSITE" id="PS00653">
    <property type="entry name" value="GLYCOSYL_HYDROL_F1_2"/>
    <property type="match status" value="1"/>
</dbReference>
<evidence type="ECO:0000256" key="8">
    <source>
        <dbReference type="RuleBase" id="RU003690"/>
    </source>
</evidence>
<evidence type="ECO:0000313" key="12">
    <source>
        <dbReference type="Proteomes" id="UP000801492"/>
    </source>
</evidence>
<keyword evidence="10" id="KW-0732">Signal</keyword>
<keyword evidence="6 9" id="KW-0326">Glycosidase</keyword>
<dbReference type="Gene3D" id="3.20.20.80">
    <property type="entry name" value="Glycosidases"/>
    <property type="match status" value="1"/>
</dbReference>
<dbReference type="GO" id="GO:0008422">
    <property type="term" value="F:beta-glucosidase activity"/>
    <property type="evidence" value="ECO:0007669"/>
    <property type="project" value="TreeGrafter"/>
</dbReference>
<evidence type="ECO:0000256" key="10">
    <source>
        <dbReference type="SAM" id="SignalP"/>
    </source>
</evidence>
<organism evidence="11 12">
    <name type="scientific">Ignelater luminosus</name>
    <name type="common">Cucubano</name>
    <name type="synonym">Pyrophorus luminosus</name>
    <dbReference type="NCBI Taxonomy" id="2038154"/>
    <lineage>
        <taxon>Eukaryota</taxon>
        <taxon>Metazoa</taxon>
        <taxon>Ecdysozoa</taxon>
        <taxon>Arthropoda</taxon>
        <taxon>Hexapoda</taxon>
        <taxon>Insecta</taxon>
        <taxon>Pterygota</taxon>
        <taxon>Neoptera</taxon>
        <taxon>Endopterygota</taxon>
        <taxon>Coleoptera</taxon>
        <taxon>Polyphaga</taxon>
        <taxon>Elateriformia</taxon>
        <taxon>Elateroidea</taxon>
        <taxon>Elateridae</taxon>
        <taxon>Agrypninae</taxon>
        <taxon>Pyrophorini</taxon>
        <taxon>Ignelater</taxon>
    </lineage>
</organism>
<dbReference type="GO" id="GO:0005975">
    <property type="term" value="P:carbohydrate metabolic process"/>
    <property type="evidence" value="ECO:0007669"/>
    <property type="project" value="InterPro"/>
</dbReference>
<dbReference type="InterPro" id="IPR033132">
    <property type="entry name" value="GH_1_N_CS"/>
</dbReference>
<dbReference type="InterPro" id="IPR018120">
    <property type="entry name" value="Glyco_hydro_1_AS"/>
</dbReference>
<gene>
    <name evidence="11" type="ORF">ILUMI_12001</name>
</gene>
<keyword evidence="5" id="KW-0325">Glycoprotein</keyword>
<evidence type="ECO:0000256" key="2">
    <source>
        <dbReference type="ARBA" id="ARBA00011738"/>
    </source>
</evidence>
<keyword evidence="4 9" id="KW-0378">Hydrolase</keyword>
<evidence type="ECO:0000256" key="7">
    <source>
        <dbReference type="PROSITE-ProRule" id="PRU10055"/>
    </source>
</evidence>
<reference evidence="11" key="1">
    <citation type="submission" date="2019-08" db="EMBL/GenBank/DDBJ databases">
        <title>The genome of the North American firefly Photinus pyralis.</title>
        <authorList>
            <consortium name="Photinus pyralis genome working group"/>
            <person name="Fallon T.R."/>
            <person name="Sander Lower S.E."/>
            <person name="Weng J.-K."/>
        </authorList>
    </citation>
    <scope>NUCLEOTIDE SEQUENCE</scope>
    <source>
        <strain evidence="11">TRF0915ILg1</strain>
        <tissue evidence="11">Whole body</tissue>
    </source>
</reference>
<dbReference type="PRINTS" id="PR00131">
    <property type="entry name" value="GLHYDRLASE1"/>
</dbReference>
<dbReference type="PROSITE" id="PS00572">
    <property type="entry name" value="GLYCOSYL_HYDROL_F1_1"/>
    <property type="match status" value="1"/>
</dbReference>
<dbReference type="InterPro" id="IPR001360">
    <property type="entry name" value="Glyco_hydro_1"/>
</dbReference>
<dbReference type="OrthoDB" id="65569at2759"/>
<evidence type="ECO:0000256" key="5">
    <source>
        <dbReference type="ARBA" id="ARBA00023180"/>
    </source>
</evidence>
<feature type="chain" id="PRO_5035469713" description="beta-glucosidase" evidence="10">
    <location>
        <begin position="22"/>
        <end position="497"/>
    </location>
</feature>
<dbReference type="PANTHER" id="PTHR10353">
    <property type="entry name" value="GLYCOSYL HYDROLASE"/>
    <property type="match status" value="1"/>
</dbReference>
<evidence type="ECO:0000256" key="3">
    <source>
        <dbReference type="ARBA" id="ARBA00012744"/>
    </source>
</evidence>
<evidence type="ECO:0000256" key="1">
    <source>
        <dbReference type="ARBA" id="ARBA00010838"/>
    </source>
</evidence>
<dbReference type="SUPFAM" id="SSF51445">
    <property type="entry name" value="(Trans)glycosidases"/>
    <property type="match status" value="1"/>
</dbReference>
<evidence type="ECO:0000313" key="11">
    <source>
        <dbReference type="EMBL" id="KAF2894168.1"/>
    </source>
</evidence>
<dbReference type="EC" id="3.2.1.21" evidence="3"/>
<feature type="active site" description="Nucleophile" evidence="7">
    <location>
        <position position="397"/>
    </location>
</feature>
<proteinExistence type="inferred from homology"/>
<dbReference type="Proteomes" id="UP000801492">
    <property type="component" value="Unassembled WGS sequence"/>
</dbReference>
<dbReference type="FunFam" id="3.20.20.80:FF:000013">
    <property type="entry name" value="lactase-phlorizin hydrolase"/>
    <property type="match status" value="1"/>
</dbReference>
<dbReference type="Pfam" id="PF00232">
    <property type="entry name" value="Glyco_hydro_1"/>
    <property type="match status" value="1"/>
</dbReference>
<comment type="caution">
    <text evidence="11">The sequence shown here is derived from an EMBL/GenBank/DDBJ whole genome shotgun (WGS) entry which is preliminary data.</text>
</comment>
<dbReference type="InterPro" id="IPR017853">
    <property type="entry name" value="GH"/>
</dbReference>
<name>A0A8K0D0E8_IGNLU</name>
<evidence type="ECO:0000256" key="9">
    <source>
        <dbReference type="RuleBase" id="RU004468"/>
    </source>
</evidence>
<feature type="signal peptide" evidence="10">
    <location>
        <begin position="1"/>
        <end position="21"/>
    </location>
</feature>
<comment type="subunit">
    <text evidence="2">Homodimer.</text>
</comment>
<keyword evidence="12" id="KW-1185">Reference proteome</keyword>
<protein>
    <recommendedName>
        <fullName evidence="3">beta-glucosidase</fullName>
        <ecNumber evidence="3">3.2.1.21</ecNumber>
    </recommendedName>
</protein>
<evidence type="ECO:0000256" key="4">
    <source>
        <dbReference type="ARBA" id="ARBA00022801"/>
    </source>
</evidence>
<comment type="similarity">
    <text evidence="1 8">Belongs to the glycosyl hydrolase 1 family.</text>
</comment>
<dbReference type="EMBL" id="VTPC01007262">
    <property type="protein sequence ID" value="KAF2894168.1"/>
    <property type="molecule type" value="Genomic_DNA"/>
</dbReference>
<dbReference type="PANTHER" id="PTHR10353:SF36">
    <property type="entry name" value="LP05116P"/>
    <property type="match status" value="1"/>
</dbReference>